<keyword evidence="8" id="KW-0694">RNA-binding</keyword>
<evidence type="ECO:0000256" key="1">
    <source>
        <dbReference type="ARBA" id="ARBA00001917"/>
    </source>
</evidence>
<feature type="binding site" evidence="14">
    <location>
        <position position="70"/>
    </location>
    <ligand>
        <name>FMN</name>
        <dbReference type="ChEBI" id="CHEBI:58210"/>
    </ligand>
</feature>
<dbReference type="NCBIfam" id="TIGR00737">
    <property type="entry name" value="nifR3_yhdG"/>
    <property type="match status" value="1"/>
</dbReference>
<keyword evidence="9 12" id="KW-0560">Oxidoreductase</keyword>
<keyword evidence="14" id="KW-0547">Nucleotide-binding</keyword>
<accession>B4S4R6</accession>
<evidence type="ECO:0000259" key="15">
    <source>
        <dbReference type="Pfam" id="PF01207"/>
    </source>
</evidence>
<evidence type="ECO:0000256" key="10">
    <source>
        <dbReference type="ARBA" id="ARBA00048205"/>
    </source>
</evidence>
<comment type="catalytic activity">
    <reaction evidence="10">
        <text>a 5,6-dihydrouridine in tRNA + NADP(+) = a uridine in tRNA + NADPH + H(+)</text>
        <dbReference type="Rhea" id="RHEA:23624"/>
        <dbReference type="Rhea" id="RHEA-COMP:13339"/>
        <dbReference type="Rhea" id="RHEA-COMP:13887"/>
        <dbReference type="ChEBI" id="CHEBI:15378"/>
        <dbReference type="ChEBI" id="CHEBI:57783"/>
        <dbReference type="ChEBI" id="CHEBI:58349"/>
        <dbReference type="ChEBI" id="CHEBI:65315"/>
        <dbReference type="ChEBI" id="CHEBI:74443"/>
    </reaction>
</comment>
<feature type="binding site" evidence="14">
    <location>
        <position position="139"/>
    </location>
    <ligand>
        <name>FMN</name>
        <dbReference type="ChEBI" id="CHEBI:58210"/>
    </ligand>
</feature>
<dbReference type="PIRSF" id="PIRSF006621">
    <property type="entry name" value="Dus"/>
    <property type="match status" value="1"/>
</dbReference>
<dbReference type="GO" id="GO:0000049">
    <property type="term" value="F:tRNA binding"/>
    <property type="evidence" value="ECO:0007669"/>
    <property type="project" value="UniProtKB-KW"/>
</dbReference>
<dbReference type="InterPro" id="IPR001269">
    <property type="entry name" value="DUS_fam"/>
</dbReference>
<dbReference type="GO" id="GO:0050660">
    <property type="term" value="F:flavin adenine dinucleotide binding"/>
    <property type="evidence" value="ECO:0007669"/>
    <property type="project" value="InterPro"/>
</dbReference>
<dbReference type="STRING" id="290512.Paes_1950"/>
<evidence type="ECO:0000256" key="5">
    <source>
        <dbReference type="ARBA" id="ARBA00022643"/>
    </source>
</evidence>
<dbReference type="PANTHER" id="PTHR45846:SF1">
    <property type="entry name" value="TRNA-DIHYDROURIDINE(47) SYNTHASE [NAD(P)(+)]-LIKE"/>
    <property type="match status" value="1"/>
</dbReference>
<keyword evidence="5 12" id="KW-0288">FMN</keyword>
<feature type="binding site" evidence="14">
    <location>
        <begin position="224"/>
        <end position="225"/>
    </location>
    <ligand>
        <name>FMN</name>
        <dbReference type="ChEBI" id="CHEBI:58210"/>
    </ligand>
</feature>
<dbReference type="PANTHER" id="PTHR45846">
    <property type="entry name" value="TRNA-DIHYDROURIDINE(47) SYNTHASE [NAD(P)(+)]-LIKE"/>
    <property type="match status" value="1"/>
</dbReference>
<evidence type="ECO:0000313" key="17">
    <source>
        <dbReference type="Proteomes" id="UP000002725"/>
    </source>
</evidence>
<organism evidence="16 17">
    <name type="scientific">Prosthecochloris aestuarii (strain DSM 271 / SK 413)</name>
    <dbReference type="NCBI Taxonomy" id="290512"/>
    <lineage>
        <taxon>Bacteria</taxon>
        <taxon>Pseudomonadati</taxon>
        <taxon>Chlorobiota</taxon>
        <taxon>Chlorobiia</taxon>
        <taxon>Chlorobiales</taxon>
        <taxon>Chlorobiaceae</taxon>
        <taxon>Prosthecochloris</taxon>
    </lineage>
</organism>
<dbReference type="HOGENOM" id="CLU_013299_0_3_10"/>
<comment type="catalytic activity">
    <reaction evidence="11">
        <text>a 5,6-dihydrouridine in tRNA + NAD(+) = a uridine in tRNA + NADH + H(+)</text>
        <dbReference type="Rhea" id="RHEA:54452"/>
        <dbReference type="Rhea" id="RHEA-COMP:13339"/>
        <dbReference type="Rhea" id="RHEA-COMP:13887"/>
        <dbReference type="ChEBI" id="CHEBI:15378"/>
        <dbReference type="ChEBI" id="CHEBI:57540"/>
        <dbReference type="ChEBI" id="CHEBI:57945"/>
        <dbReference type="ChEBI" id="CHEBI:65315"/>
        <dbReference type="ChEBI" id="CHEBI:74443"/>
    </reaction>
</comment>
<dbReference type="Gene3D" id="1.10.1200.80">
    <property type="entry name" value="Putative flavin oxidoreducatase, domain 2"/>
    <property type="match status" value="1"/>
</dbReference>
<feature type="domain" description="DUS-like FMN-binding" evidence="15">
    <location>
        <begin position="13"/>
        <end position="300"/>
    </location>
</feature>
<dbReference type="EC" id="1.3.1.-" evidence="12"/>
<evidence type="ECO:0000256" key="11">
    <source>
        <dbReference type="ARBA" id="ARBA00048802"/>
    </source>
</evidence>
<evidence type="ECO:0000256" key="7">
    <source>
        <dbReference type="ARBA" id="ARBA00022857"/>
    </source>
</evidence>
<dbReference type="KEGG" id="paa:Paes_1950"/>
<dbReference type="Proteomes" id="UP000002725">
    <property type="component" value="Chromosome"/>
</dbReference>
<comment type="cofactor">
    <cofactor evidence="1 12 14">
        <name>FMN</name>
        <dbReference type="ChEBI" id="CHEBI:58210"/>
    </cofactor>
</comment>
<proteinExistence type="inferred from homology"/>
<name>B4S4R6_PROA2</name>
<dbReference type="InterPro" id="IPR035587">
    <property type="entry name" value="DUS-like_FMN-bd"/>
</dbReference>
<dbReference type="AlphaFoldDB" id="B4S4R6"/>
<gene>
    <name evidence="16" type="ordered locus">Paes_1950</name>
</gene>
<dbReference type="Pfam" id="PF01207">
    <property type="entry name" value="Dus"/>
    <property type="match status" value="1"/>
</dbReference>
<keyword evidence="4 12" id="KW-0285">Flavoprotein</keyword>
<sequence length="347" mass="38831">MKVGSLDIGQAIMLAPMEEVTDRSFRKICKRFGADVVYTEFISAEAIRRQVDTSLRKMRFDDDEAPVVVQIFGNSQEAMAEAAVIAASCSPAWIDINFGCPAKKVAGKGAGAALLKEPDKMVAIAAAVVRAVNLPVTVKTRLGWDRDSINIVDIVPRLEDVGVQALAIHGRTRSEMYRGVADWEWIRKVTEKARIPVIANGDIWSAADARAMFAETGADAVMIGRGAIGNPFIFAQARELLDTGRVVTHPDYRDRIAVAVEHLKLSVEFKGEKYGSLEMRRHYSTYLKGLPRVSRVRDKLVREPDWRNVIEILQAYEVECEGYEREGKIRDYAEFLNDHSKRLTLNY</sequence>
<reference evidence="16" key="1">
    <citation type="submission" date="2008-06" db="EMBL/GenBank/DDBJ databases">
        <title>Complete sequence of chromosome of Prosthecochloris aestuarii DSM 271.</title>
        <authorList>
            <consortium name="US DOE Joint Genome Institute"/>
            <person name="Lucas S."/>
            <person name="Copeland A."/>
            <person name="Lapidus A."/>
            <person name="Glavina del Rio T."/>
            <person name="Dalin E."/>
            <person name="Tice H."/>
            <person name="Bruce D."/>
            <person name="Goodwin L."/>
            <person name="Pitluck S."/>
            <person name="Schmutz J."/>
            <person name="Larimer F."/>
            <person name="Land M."/>
            <person name="Hauser L."/>
            <person name="Kyrpides N."/>
            <person name="Anderson I."/>
            <person name="Liu Z."/>
            <person name="Li T."/>
            <person name="Zhao F."/>
            <person name="Overmann J."/>
            <person name="Bryant D.A."/>
            <person name="Richardson P."/>
        </authorList>
    </citation>
    <scope>NUCLEOTIDE SEQUENCE [LARGE SCALE GENOMIC DNA]</scope>
    <source>
        <strain evidence="16">DSM 271</strain>
    </source>
</reference>
<protein>
    <recommendedName>
        <fullName evidence="12">tRNA-dihydrouridine synthase</fullName>
        <ecNumber evidence="12">1.3.1.-</ecNumber>
    </recommendedName>
</protein>
<keyword evidence="6 12" id="KW-0819">tRNA processing</keyword>
<dbReference type="InterPro" id="IPR018517">
    <property type="entry name" value="tRNA_hU_synthase_CS"/>
</dbReference>
<evidence type="ECO:0000256" key="6">
    <source>
        <dbReference type="ARBA" id="ARBA00022694"/>
    </source>
</evidence>
<evidence type="ECO:0000256" key="9">
    <source>
        <dbReference type="ARBA" id="ARBA00023002"/>
    </source>
</evidence>
<dbReference type="CDD" id="cd02801">
    <property type="entry name" value="DUS_like_FMN"/>
    <property type="match status" value="1"/>
</dbReference>
<keyword evidence="17" id="KW-1185">Reference proteome</keyword>
<keyword evidence="3" id="KW-0820">tRNA-binding</keyword>
<dbReference type="eggNOG" id="COG0042">
    <property type="taxonomic scope" value="Bacteria"/>
</dbReference>
<evidence type="ECO:0000256" key="2">
    <source>
        <dbReference type="ARBA" id="ARBA00002790"/>
    </source>
</evidence>
<dbReference type="InterPro" id="IPR004652">
    <property type="entry name" value="DusB-like"/>
</dbReference>
<evidence type="ECO:0000256" key="8">
    <source>
        <dbReference type="ARBA" id="ARBA00022884"/>
    </source>
</evidence>
<dbReference type="InterPro" id="IPR024036">
    <property type="entry name" value="tRNA-dHydroUridine_Synthase_C"/>
</dbReference>
<evidence type="ECO:0000256" key="3">
    <source>
        <dbReference type="ARBA" id="ARBA00022555"/>
    </source>
</evidence>
<evidence type="ECO:0000313" key="16">
    <source>
        <dbReference type="EMBL" id="ACF46962.1"/>
    </source>
</evidence>
<evidence type="ECO:0000256" key="13">
    <source>
        <dbReference type="PIRSR" id="PIRSR006621-1"/>
    </source>
</evidence>
<feature type="active site" description="Proton donor" evidence="13">
    <location>
        <position position="100"/>
    </location>
</feature>
<dbReference type="Gene3D" id="3.20.20.70">
    <property type="entry name" value="Aldolase class I"/>
    <property type="match status" value="1"/>
</dbReference>
<comment type="similarity">
    <text evidence="12">Belongs to the dus family.</text>
</comment>
<evidence type="ECO:0000256" key="12">
    <source>
        <dbReference type="PIRNR" id="PIRNR006621"/>
    </source>
</evidence>
<feature type="binding site" evidence="14">
    <location>
        <position position="169"/>
    </location>
    <ligand>
        <name>FMN</name>
        <dbReference type="ChEBI" id="CHEBI:58210"/>
    </ligand>
</feature>
<dbReference type="RefSeq" id="WP_012506495.1">
    <property type="nucleotide sequence ID" value="NC_011059.1"/>
</dbReference>
<keyword evidence="7" id="KW-0521">NADP</keyword>
<evidence type="ECO:0000256" key="4">
    <source>
        <dbReference type="ARBA" id="ARBA00022630"/>
    </source>
</evidence>
<dbReference type="GO" id="GO:0017150">
    <property type="term" value="F:tRNA dihydrouridine synthase activity"/>
    <property type="evidence" value="ECO:0007669"/>
    <property type="project" value="InterPro"/>
</dbReference>
<dbReference type="SUPFAM" id="SSF51395">
    <property type="entry name" value="FMN-linked oxidoreductases"/>
    <property type="match status" value="1"/>
</dbReference>
<dbReference type="PROSITE" id="PS01136">
    <property type="entry name" value="UPF0034"/>
    <property type="match status" value="1"/>
</dbReference>
<dbReference type="EMBL" id="CP001108">
    <property type="protein sequence ID" value="ACF46962.1"/>
    <property type="molecule type" value="Genomic_DNA"/>
</dbReference>
<comment type="function">
    <text evidence="2 12">Catalyzes the synthesis of 5,6-dihydrouridine (D), a modified base found in the D-loop of most tRNAs, via the reduction of the C5-C6 double bond in target uridines.</text>
</comment>
<dbReference type="InterPro" id="IPR013785">
    <property type="entry name" value="Aldolase_TIM"/>
</dbReference>
<evidence type="ECO:0000256" key="14">
    <source>
        <dbReference type="PIRSR" id="PIRSR006621-2"/>
    </source>
</evidence>